<dbReference type="PROSITE" id="PS51186">
    <property type="entry name" value="GNAT"/>
    <property type="match status" value="1"/>
</dbReference>
<dbReference type="Pfam" id="PF13302">
    <property type="entry name" value="Acetyltransf_3"/>
    <property type="match status" value="1"/>
</dbReference>
<dbReference type="Gene3D" id="3.40.630.30">
    <property type="match status" value="1"/>
</dbReference>
<dbReference type="InterPro" id="IPR000182">
    <property type="entry name" value="GNAT_dom"/>
</dbReference>
<dbReference type="GO" id="GO:0016746">
    <property type="term" value="F:acyltransferase activity"/>
    <property type="evidence" value="ECO:0007669"/>
    <property type="project" value="UniProtKB-KW"/>
</dbReference>
<dbReference type="PANTHER" id="PTHR43792">
    <property type="entry name" value="GNAT FAMILY, PUTATIVE (AFU_ORTHOLOGUE AFUA_3G00765)-RELATED-RELATED"/>
    <property type="match status" value="1"/>
</dbReference>
<organism evidence="2 3">
    <name type="scientific">Kineococcus gynurae</name>
    <dbReference type="NCBI Taxonomy" id="452979"/>
    <lineage>
        <taxon>Bacteria</taxon>
        <taxon>Bacillati</taxon>
        <taxon>Actinomycetota</taxon>
        <taxon>Actinomycetes</taxon>
        <taxon>Kineosporiales</taxon>
        <taxon>Kineosporiaceae</taxon>
        <taxon>Kineococcus</taxon>
    </lineage>
</organism>
<sequence length="201" mass="22260">MPSAAPPDPLDRVPWPLRTPRLTVARATPADEDEVWAYRRRDDVGEWLGLHPVDRADFHEIFSSRLGTGLVVRRDGDLVGDLMLKIGDGWGQREVVADARGTQAELGWVLDPAATGHGYAEEALRAVITCCFTRLGLRRIVAHAFADNLRSRRLMDRLGLRLESHTVAESLHRDHGWVDGVGYALLATEWSLPPATDESGP</sequence>
<gene>
    <name evidence="2" type="ORF">ACFFVI_06880</name>
</gene>
<dbReference type="Proteomes" id="UP001589748">
    <property type="component" value="Unassembled WGS sequence"/>
</dbReference>
<keyword evidence="2" id="KW-0012">Acyltransferase</keyword>
<protein>
    <submittedName>
        <fullName evidence="2">GNAT family N-acetyltransferase</fullName>
        <ecNumber evidence="2">2.3.-.-</ecNumber>
    </submittedName>
</protein>
<evidence type="ECO:0000313" key="2">
    <source>
        <dbReference type="EMBL" id="MFB9376689.1"/>
    </source>
</evidence>
<evidence type="ECO:0000313" key="3">
    <source>
        <dbReference type="Proteomes" id="UP001589748"/>
    </source>
</evidence>
<proteinExistence type="predicted"/>
<dbReference type="EMBL" id="JBHMDM010000004">
    <property type="protein sequence ID" value="MFB9376689.1"/>
    <property type="molecule type" value="Genomic_DNA"/>
</dbReference>
<dbReference type="SUPFAM" id="SSF55729">
    <property type="entry name" value="Acyl-CoA N-acyltransferases (Nat)"/>
    <property type="match status" value="1"/>
</dbReference>
<dbReference type="InterPro" id="IPR051531">
    <property type="entry name" value="N-acetyltransferase"/>
</dbReference>
<evidence type="ECO:0000259" key="1">
    <source>
        <dbReference type="PROSITE" id="PS51186"/>
    </source>
</evidence>
<name>A0ABV5LRK4_9ACTN</name>
<reference evidence="2 3" key="1">
    <citation type="submission" date="2024-09" db="EMBL/GenBank/DDBJ databases">
        <authorList>
            <person name="Sun Q."/>
            <person name="Mori K."/>
        </authorList>
    </citation>
    <scope>NUCLEOTIDE SEQUENCE [LARGE SCALE GENOMIC DNA]</scope>
    <source>
        <strain evidence="2 3">TISTR 1856</strain>
    </source>
</reference>
<dbReference type="RefSeq" id="WP_380135944.1">
    <property type="nucleotide sequence ID" value="NZ_JBHLUI010000003.1"/>
</dbReference>
<feature type="domain" description="N-acetyltransferase" evidence="1">
    <location>
        <begin position="22"/>
        <end position="188"/>
    </location>
</feature>
<keyword evidence="3" id="KW-1185">Reference proteome</keyword>
<accession>A0ABV5LRK4</accession>
<keyword evidence="2" id="KW-0808">Transferase</keyword>
<dbReference type="InterPro" id="IPR016181">
    <property type="entry name" value="Acyl_CoA_acyltransferase"/>
</dbReference>
<comment type="caution">
    <text evidence="2">The sequence shown here is derived from an EMBL/GenBank/DDBJ whole genome shotgun (WGS) entry which is preliminary data.</text>
</comment>
<dbReference type="EC" id="2.3.-.-" evidence="2"/>